<organism evidence="6 7">
    <name type="scientific">Lactobacillus kimbladii</name>
    <dbReference type="NCBI Taxonomy" id="1218506"/>
    <lineage>
        <taxon>Bacteria</taxon>
        <taxon>Bacillati</taxon>
        <taxon>Bacillota</taxon>
        <taxon>Bacilli</taxon>
        <taxon>Lactobacillales</taxon>
        <taxon>Lactobacillaceae</taxon>
        <taxon>Lactobacillus</taxon>
    </lineage>
</organism>
<proteinExistence type="predicted"/>
<evidence type="ECO:0000259" key="5">
    <source>
        <dbReference type="Pfam" id="PF08125"/>
    </source>
</evidence>
<dbReference type="Gene3D" id="3.40.50.720">
    <property type="entry name" value="NAD(P)-binding Rossmann-like Domain"/>
    <property type="match status" value="1"/>
</dbReference>
<sequence length="398" mass="45697">MKEALIVGAGLSGRGMLGEMYNSDNFDITFADTNSELIDGLKKQGYYTVKMTDIKSGVFKKSTISHFHTLDVLRDHDKYIQKLATTKYISSALMPEDFELFAKNIAEAIEYRNKHSINNKIYITLGANYVGLRQLVITLIRKYLKDNEYDCEKQNVFLIMSIVNRKNLMPEEKEKTSDKYQVVGDNKSVLRVDNNKSLSEEKDLPNFFVLENNLDAAMAVKIWTGNVVQCSMAFVALSKGMQFTDEAANDEQASKYAYYASKEAFAGVQKEYNLNPRTDEETKYTVNIFKSKDFRDSLFRITREPLRKFKHNDRFIGPALCALKHGILPFYITKCLAYGFIYKNENEPDTLKVQNKIKNEGIDNAITEFCGLNMKDEKEKLVHDLILNNYLELVKCDL</sequence>
<evidence type="ECO:0000256" key="2">
    <source>
        <dbReference type="ARBA" id="ARBA00023027"/>
    </source>
</evidence>
<accession>A0A0F4LJ61</accession>
<dbReference type="InterPro" id="IPR008927">
    <property type="entry name" value="6-PGluconate_DH-like_C_sf"/>
</dbReference>
<evidence type="ECO:0000256" key="1">
    <source>
        <dbReference type="ARBA" id="ARBA00023002"/>
    </source>
</evidence>
<keyword evidence="1" id="KW-0560">Oxidoreductase</keyword>
<dbReference type="InterPro" id="IPR013131">
    <property type="entry name" value="Mannitol_DH_N"/>
</dbReference>
<dbReference type="PATRIC" id="fig|1218506.3.peg.1390"/>
<protein>
    <recommendedName>
        <fullName evidence="8">Mannitol dehydrogenase C-terminal domain-containing protein</fullName>
    </recommendedName>
</protein>
<dbReference type="InterPro" id="IPR013328">
    <property type="entry name" value="6PGD_dom2"/>
</dbReference>
<dbReference type="Proteomes" id="UP000033612">
    <property type="component" value="Unassembled WGS sequence"/>
</dbReference>
<dbReference type="Pfam" id="PF08125">
    <property type="entry name" value="Mannitol_dh_C"/>
    <property type="match status" value="1"/>
</dbReference>
<dbReference type="PANTHER" id="PTHR30524:SF0">
    <property type="entry name" value="ALTRONATE OXIDOREDUCTASE-RELATED"/>
    <property type="match status" value="1"/>
</dbReference>
<evidence type="ECO:0000313" key="6">
    <source>
        <dbReference type="EMBL" id="KJY57586.1"/>
    </source>
</evidence>
<dbReference type="PANTHER" id="PTHR30524">
    <property type="entry name" value="MANNITOL-1-PHOSPHATE 5-DEHYDROGENASE"/>
    <property type="match status" value="1"/>
</dbReference>
<dbReference type="Gene3D" id="1.10.1040.10">
    <property type="entry name" value="N-(1-d-carboxylethyl)-l-norvaline Dehydrogenase, domain 2"/>
    <property type="match status" value="1"/>
</dbReference>
<feature type="domain" description="Mannitol dehydrogenase C-terminal" evidence="5">
    <location>
        <begin position="220"/>
        <end position="353"/>
    </location>
</feature>
<evidence type="ECO:0000256" key="3">
    <source>
        <dbReference type="ARBA" id="ARBA00048615"/>
    </source>
</evidence>
<dbReference type="EMBL" id="JXLH01000017">
    <property type="protein sequence ID" value="KJY57586.1"/>
    <property type="molecule type" value="Genomic_DNA"/>
</dbReference>
<dbReference type="SUPFAM" id="SSF48179">
    <property type="entry name" value="6-phosphogluconate dehydrogenase C-terminal domain-like"/>
    <property type="match status" value="1"/>
</dbReference>
<gene>
    <name evidence="6" type="ORF">JF75_13190</name>
</gene>
<dbReference type="GO" id="GO:0005829">
    <property type="term" value="C:cytosol"/>
    <property type="evidence" value="ECO:0007669"/>
    <property type="project" value="TreeGrafter"/>
</dbReference>
<feature type="domain" description="Mannitol dehydrogenase N-terminal" evidence="4">
    <location>
        <begin position="4"/>
        <end position="200"/>
    </location>
</feature>
<evidence type="ECO:0000259" key="4">
    <source>
        <dbReference type="Pfam" id="PF01232"/>
    </source>
</evidence>
<comment type="catalytic activity">
    <reaction evidence="3">
        <text>D-mannitol 1-phosphate + NAD(+) = beta-D-fructose 6-phosphate + NADH + H(+)</text>
        <dbReference type="Rhea" id="RHEA:19661"/>
        <dbReference type="ChEBI" id="CHEBI:15378"/>
        <dbReference type="ChEBI" id="CHEBI:57540"/>
        <dbReference type="ChEBI" id="CHEBI:57634"/>
        <dbReference type="ChEBI" id="CHEBI:57945"/>
        <dbReference type="ChEBI" id="CHEBI:61381"/>
        <dbReference type="EC" id="1.1.1.17"/>
    </reaction>
</comment>
<dbReference type="OrthoDB" id="271711at2"/>
<dbReference type="AlphaFoldDB" id="A0A0F4LJ61"/>
<keyword evidence="7" id="KW-1185">Reference proteome</keyword>
<dbReference type="Pfam" id="PF01232">
    <property type="entry name" value="Mannitol_dh"/>
    <property type="match status" value="1"/>
</dbReference>
<comment type="caution">
    <text evidence="6">The sequence shown here is derived from an EMBL/GenBank/DDBJ whole genome shotgun (WGS) entry which is preliminary data.</text>
</comment>
<evidence type="ECO:0000313" key="7">
    <source>
        <dbReference type="Proteomes" id="UP000033612"/>
    </source>
</evidence>
<dbReference type="HOGENOM" id="CLU_036089_2_1_9"/>
<dbReference type="GO" id="GO:0008926">
    <property type="term" value="F:mannitol-1-phosphate 5-dehydrogenase activity"/>
    <property type="evidence" value="ECO:0007669"/>
    <property type="project" value="UniProtKB-EC"/>
</dbReference>
<reference evidence="6 7" key="1">
    <citation type="submission" date="2015-01" db="EMBL/GenBank/DDBJ databases">
        <title>Comparative genomics of the lactic acid bacteria isolated from the honey bee gut.</title>
        <authorList>
            <person name="Ellegaard K.M."/>
            <person name="Tamarit D."/>
            <person name="Javelind E."/>
            <person name="Olofsson T."/>
            <person name="Andersson S.G."/>
            <person name="Vasquez A."/>
        </authorList>
    </citation>
    <scope>NUCLEOTIDE SEQUENCE [LARGE SCALE GENOMIC DNA]</scope>
    <source>
        <strain evidence="6 7">Hma2</strain>
    </source>
</reference>
<dbReference type="GO" id="GO:0019592">
    <property type="term" value="P:mannitol catabolic process"/>
    <property type="evidence" value="ECO:0007669"/>
    <property type="project" value="TreeGrafter"/>
</dbReference>
<keyword evidence="2" id="KW-0520">NAD</keyword>
<name>A0A0F4LJ61_9LACO</name>
<dbReference type="InterPro" id="IPR013118">
    <property type="entry name" value="Mannitol_DH_C"/>
</dbReference>
<evidence type="ECO:0008006" key="8">
    <source>
        <dbReference type="Google" id="ProtNLM"/>
    </source>
</evidence>
<dbReference type="STRING" id="1218506.JF75_13190"/>
<dbReference type="RefSeq" id="WP_046332388.1">
    <property type="nucleotide sequence ID" value="NZ_JBHTBO010000002.1"/>
</dbReference>